<gene>
    <name evidence="1" type="ORF">LCGC14_0501270</name>
</gene>
<evidence type="ECO:0008006" key="2">
    <source>
        <dbReference type="Google" id="ProtNLM"/>
    </source>
</evidence>
<protein>
    <recommendedName>
        <fullName evidence="2">BREX-3 system P-loop-containing protein BrxF</fullName>
    </recommendedName>
</protein>
<reference evidence="1" key="1">
    <citation type="journal article" date="2015" name="Nature">
        <title>Complex archaea that bridge the gap between prokaryotes and eukaryotes.</title>
        <authorList>
            <person name="Spang A."/>
            <person name="Saw J.H."/>
            <person name="Jorgensen S.L."/>
            <person name="Zaremba-Niedzwiedzka K."/>
            <person name="Martijn J."/>
            <person name="Lind A.E."/>
            <person name="van Eijk R."/>
            <person name="Schleper C."/>
            <person name="Guy L."/>
            <person name="Ettema T.J."/>
        </authorList>
    </citation>
    <scope>NUCLEOTIDE SEQUENCE</scope>
</reference>
<dbReference type="NCBIfam" id="NF033453">
    <property type="entry name" value="BREX_3_BrxF"/>
    <property type="match status" value="1"/>
</dbReference>
<organism evidence="1">
    <name type="scientific">marine sediment metagenome</name>
    <dbReference type="NCBI Taxonomy" id="412755"/>
    <lineage>
        <taxon>unclassified sequences</taxon>
        <taxon>metagenomes</taxon>
        <taxon>ecological metagenomes</taxon>
    </lineage>
</organism>
<comment type="caution">
    <text evidence="1">The sequence shown here is derived from an EMBL/GenBank/DDBJ whole genome shotgun (WGS) entry which is preliminary data.</text>
</comment>
<dbReference type="InterPro" id="IPR048067">
    <property type="entry name" value="BREX_3_BrxF"/>
</dbReference>
<dbReference type="AlphaFoldDB" id="A0A0F9UQM4"/>
<accession>A0A0F9UQM4</accession>
<sequence>MSVLISQPKNIKKELIKSLESGSLRASNLILLAVKETEYQLLATQDNSNNIINLSKDIAGKLLGMSNKERKDNVPKLLASLVEECEGICWLNRIALLFEESLEIDPLKLLKKAARKKPLVVFWSGDIDAFSLSYSKPGRPDYKSYNLSELQDVQVITTYIQGVNE</sequence>
<name>A0A0F9UQM4_9ZZZZ</name>
<evidence type="ECO:0000313" key="1">
    <source>
        <dbReference type="EMBL" id="KKN63466.1"/>
    </source>
</evidence>
<dbReference type="EMBL" id="LAZR01000588">
    <property type="protein sequence ID" value="KKN63466.1"/>
    <property type="molecule type" value="Genomic_DNA"/>
</dbReference>
<proteinExistence type="predicted"/>